<feature type="compositionally biased region" description="Low complexity" evidence="1">
    <location>
        <begin position="162"/>
        <end position="171"/>
    </location>
</feature>
<feature type="compositionally biased region" description="Basic and acidic residues" evidence="1">
    <location>
        <begin position="76"/>
        <end position="86"/>
    </location>
</feature>
<feature type="region of interest" description="Disordered" evidence="1">
    <location>
        <begin position="120"/>
        <end position="196"/>
    </location>
</feature>
<feature type="non-terminal residue" evidence="2">
    <location>
        <position position="1"/>
    </location>
</feature>
<dbReference type="EMBL" id="CADCWD010000034">
    <property type="protein sequence ID" value="CAA9529705.1"/>
    <property type="molecule type" value="Genomic_DNA"/>
</dbReference>
<sequence length="196" mass="20387">EERRLHLGRAAGGAHHLLPAFGGRRHPALVQRPRAGRGRRAADPAGGDPAGGSFADQRSRPGRAASIARRSGSAARGDDRRERAGEPCRAFAGAARLGESGRRRAAFAAEGRVSLGRRAAGAHRLPLRRRQPRNAIGGGGDRGARAPASLPGPARRVARPLGSDSADAAADGGRDGHGHRGERVDPPALPGWNRNL</sequence>
<gene>
    <name evidence="2" type="ORF">AVDCRST_MAG23-808</name>
</gene>
<feature type="compositionally biased region" description="Low complexity" evidence="1">
    <location>
        <begin position="62"/>
        <end position="75"/>
    </location>
</feature>
<organism evidence="2">
    <name type="scientific">uncultured Sphingosinicella sp</name>
    <dbReference type="NCBI Taxonomy" id="478748"/>
    <lineage>
        <taxon>Bacteria</taxon>
        <taxon>Pseudomonadati</taxon>
        <taxon>Pseudomonadota</taxon>
        <taxon>Alphaproteobacteria</taxon>
        <taxon>Sphingomonadales</taxon>
        <taxon>Sphingosinicellaceae</taxon>
        <taxon>Sphingosinicella</taxon>
        <taxon>environmental samples</taxon>
    </lineage>
</organism>
<reference evidence="2" key="1">
    <citation type="submission" date="2020-02" db="EMBL/GenBank/DDBJ databases">
        <authorList>
            <person name="Meier V. D."/>
        </authorList>
    </citation>
    <scope>NUCLEOTIDE SEQUENCE</scope>
    <source>
        <strain evidence="2">AVDCRST_MAG23</strain>
    </source>
</reference>
<name>A0A6J4TRM1_9SPHN</name>
<feature type="non-terminal residue" evidence="2">
    <location>
        <position position="196"/>
    </location>
</feature>
<accession>A0A6J4TRM1</accession>
<evidence type="ECO:0000313" key="2">
    <source>
        <dbReference type="EMBL" id="CAA9529705.1"/>
    </source>
</evidence>
<feature type="compositionally biased region" description="Basic and acidic residues" evidence="1">
    <location>
        <begin position="172"/>
        <end position="185"/>
    </location>
</feature>
<protein>
    <submittedName>
        <fullName evidence="2">Uncharacterized protein</fullName>
    </submittedName>
</protein>
<feature type="region of interest" description="Disordered" evidence="1">
    <location>
        <begin position="1"/>
        <end position="104"/>
    </location>
</feature>
<dbReference type="AlphaFoldDB" id="A0A6J4TRM1"/>
<evidence type="ECO:0000256" key="1">
    <source>
        <dbReference type="SAM" id="MobiDB-lite"/>
    </source>
</evidence>
<proteinExistence type="predicted"/>